<accession>A0ABR1R1H2</accession>
<dbReference type="EMBL" id="JAQQWI010000024">
    <property type="protein sequence ID" value="KAK7994513.1"/>
    <property type="molecule type" value="Genomic_DNA"/>
</dbReference>
<proteinExistence type="predicted"/>
<evidence type="ECO:0000313" key="4">
    <source>
        <dbReference type="Proteomes" id="UP001396898"/>
    </source>
</evidence>
<feature type="transmembrane region" description="Helical" evidence="1">
    <location>
        <begin position="239"/>
        <end position="261"/>
    </location>
</feature>
<gene>
    <name evidence="3" type="ORF">PG991_016101</name>
</gene>
<dbReference type="Pfam" id="PF20237">
    <property type="entry name" value="DUF6594"/>
    <property type="match status" value="1"/>
</dbReference>
<dbReference type="PANTHER" id="PTHR34502">
    <property type="entry name" value="DUF6594 DOMAIN-CONTAINING PROTEIN-RELATED"/>
    <property type="match status" value="1"/>
</dbReference>
<feature type="transmembrane region" description="Helical" evidence="1">
    <location>
        <begin position="267"/>
        <end position="287"/>
    </location>
</feature>
<feature type="domain" description="DUF6594" evidence="2">
    <location>
        <begin position="15"/>
        <end position="303"/>
    </location>
</feature>
<dbReference type="InterPro" id="IPR046529">
    <property type="entry name" value="DUF6594"/>
</dbReference>
<protein>
    <recommendedName>
        <fullName evidence="2">DUF6594 domain-containing protein</fullName>
    </recommendedName>
</protein>
<evidence type="ECO:0000259" key="2">
    <source>
        <dbReference type="Pfam" id="PF20237"/>
    </source>
</evidence>
<keyword evidence="4" id="KW-1185">Reference proteome</keyword>
<name>A0ABR1R1H2_9PEZI</name>
<sequence length="372" mass="43097">MTLDRARPVIRPRGYPKLASFMVEHDYVILRQFRELAVRDLLYLQAEICQLELDLKDQGMEDAKASNDRRYYDCDWWRLHQGEERATGGEQWELALKIRAKLRDYKLKAHPINVIDTAMQQYQSMISSRRPSSQQRMELQNYINFESLGGFCQFIGSDLGGIESIPTVYDQTHQQDLLFLREDTMEDDFLSRLMVGPALKLFHQIWRVFKRPLSHDPEIAGERGQLSALWKYSDRRIRLVTNLVGSGISSLLPMLSIIALFHVNDMLARLGLVCAFTVIFSVSMFAATQCRRVEIFAATAAYAIKPRDLGAWLIRLMQIRERTGSIHWYDHTEWLNVKYIVGMNDCQTCTIRDMGRTILWVLAGSISYPLFG</sequence>
<dbReference type="Proteomes" id="UP001396898">
    <property type="component" value="Unassembled WGS sequence"/>
</dbReference>
<keyword evidence="1" id="KW-0472">Membrane</keyword>
<keyword evidence="1" id="KW-1133">Transmembrane helix</keyword>
<evidence type="ECO:0000256" key="1">
    <source>
        <dbReference type="SAM" id="Phobius"/>
    </source>
</evidence>
<dbReference type="PANTHER" id="PTHR34502:SF5">
    <property type="entry name" value="DUF6594 DOMAIN-CONTAINING PROTEIN"/>
    <property type="match status" value="1"/>
</dbReference>
<organism evidence="3 4">
    <name type="scientific">Apiospora marii</name>
    <dbReference type="NCBI Taxonomy" id="335849"/>
    <lineage>
        <taxon>Eukaryota</taxon>
        <taxon>Fungi</taxon>
        <taxon>Dikarya</taxon>
        <taxon>Ascomycota</taxon>
        <taxon>Pezizomycotina</taxon>
        <taxon>Sordariomycetes</taxon>
        <taxon>Xylariomycetidae</taxon>
        <taxon>Amphisphaeriales</taxon>
        <taxon>Apiosporaceae</taxon>
        <taxon>Apiospora</taxon>
    </lineage>
</organism>
<reference evidence="3 4" key="1">
    <citation type="submission" date="2023-01" db="EMBL/GenBank/DDBJ databases">
        <title>Analysis of 21 Apiospora genomes using comparative genomics revels a genus with tremendous synthesis potential of carbohydrate active enzymes and secondary metabolites.</title>
        <authorList>
            <person name="Sorensen T."/>
        </authorList>
    </citation>
    <scope>NUCLEOTIDE SEQUENCE [LARGE SCALE GENOMIC DNA]</scope>
    <source>
        <strain evidence="3 4">CBS 20057</strain>
    </source>
</reference>
<evidence type="ECO:0000313" key="3">
    <source>
        <dbReference type="EMBL" id="KAK7994513.1"/>
    </source>
</evidence>
<comment type="caution">
    <text evidence="3">The sequence shown here is derived from an EMBL/GenBank/DDBJ whole genome shotgun (WGS) entry which is preliminary data.</text>
</comment>
<keyword evidence="1" id="KW-0812">Transmembrane</keyword>